<evidence type="ECO:0000256" key="2">
    <source>
        <dbReference type="ARBA" id="ARBA00022475"/>
    </source>
</evidence>
<keyword evidence="3 8" id="KW-0808">Transferase</keyword>
<dbReference type="Pfam" id="PF00953">
    <property type="entry name" value="Glycos_transf_4"/>
    <property type="match status" value="1"/>
</dbReference>
<organism evidence="8 9">
    <name type="scientific">Luteimonas colneyensis</name>
    <dbReference type="NCBI Taxonomy" id="2762230"/>
    <lineage>
        <taxon>Bacteria</taxon>
        <taxon>Pseudomonadati</taxon>
        <taxon>Pseudomonadota</taxon>
        <taxon>Gammaproteobacteria</taxon>
        <taxon>Lysobacterales</taxon>
        <taxon>Lysobacteraceae</taxon>
        <taxon>Luteimonas</taxon>
    </lineage>
</organism>
<protein>
    <submittedName>
        <fullName evidence="8">Glycosyl transferase</fullName>
    </submittedName>
</protein>
<proteinExistence type="predicted"/>
<dbReference type="InterPro" id="IPR000715">
    <property type="entry name" value="Glycosyl_transferase_4"/>
</dbReference>
<feature type="transmembrane region" description="Helical" evidence="7">
    <location>
        <begin position="126"/>
        <end position="144"/>
    </location>
</feature>
<accession>A0ABR8UFL4</accession>
<evidence type="ECO:0000256" key="6">
    <source>
        <dbReference type="ARBA" id="ARBA00023136"/>
    </source>
</evidence>
<dbReference type="PANTHER" id="PTHR22926">
    <property type="entry name" value="PHOSPHO-N-ACETYLMURAMOYL-PENTAPEPTIDE-TRANSFERASE"/>
    <property type="match status" value="1"/>
</dbReference>
<feature type="transmembrane region" description="Helical" evidence="7">
    <location>
        <begin position="228"/>
        <end position="250"/>
    </location>
</feature>
<reference evidence="8 9" key="1">
    <citation type="submission" date="2020-08" db="EMBL/GenBank/DDBJ databases">
        <title>A Genomic Blueprint of the Chicken Gut Microbiome.</title>
        <authorList>
            <person name="Gilroy R."/>
            <person name="Ravi A."/>
            <person name="Getino M."/>
            <person name="Pursley I."/>
            <person name="Horton D.L."/>
            <person name="Alikhan N.-F."/>
            <person name="Baker D."/>
            <person name="Gharbi K."/>
            <person name="Hall N."/>
            <person name="Watson M."/>
            <person name="Adriaenssens E.M."/>
            <person name="Foster-Nyarko E."/>
            <person name="Jarju S."/>
            <person name="Secka A."/>
            <person name="Antonio M."/>
            <person name="Oren A."/>
            <person name="Chaudhuri R."/>
            <person name="La Ragione R.M."/>
            <person name="Hildebrand F."/>
            <person name="Pallen M.J."/>
        </authorList>
    </citation>
    <scope>NUCLEOTIDE SEQUENCE [LARGE SCALE GENOMIC DNA]</scope>
    <source>
        <strain evidence="8 9">Sa2BVA3</strain>
    </source>
</reference>
<keyword evidence="6 7" id="KW-0472">Membrane</keyword>
<comment type="subcellular location">
    <subcellularLocation>
        <location evidence="1">Cell membrane</location>
        <topology evidence="1">Multi-pass membrane protein</topology>
    </subcellularLocation>
</comment>
<evidence type="ECO:0000256" key="5">
    <source>
        <dbReference type="ARBA" id="ARBA00022989"/>
    </source>
</evidence>
<gene>
    <name evidence="8" type="ORF">H9645_00555</name>
</gene>
<feature type="transmembrane region" description="Helical" evidence="7">
    <location>
        <begin position="75"/>
        <end position="95"/>
    </location>
</feature>
<dbReference type="Proteomes" id="UP000647183">
    <property type="component" value="Unassembled WGS sequence"/>
</dbReference>
<keyword evidence="2" id="KW-1003">Cell membrane</keyword>
<comment type="caution">
    <text evidence="8">The sequence shown here is derived from an EMBL/GenBank/DDBJ whole genome shotgun (WGS) entry which is preliminary data.</text>
</comment>
<evidence type="ECO:0000256" key="3">
    <source>
        <dbReference type="ARBA" id="ARBA00022679"/>
    </source>
</evidence>
<keyword evidence="9" id="KW-1185">Reference proteome</keyword>
<evidence type="ECO:0000256" key="7">
    <source>
        <dbReference type="SAM" id="Phobius"/>
    </source>
</evidence>
<keyword evidence="4 7" id="KW-0812">Transmembrane</keyword>
<feature type="transmembrane region" description="Helical" evidence="7">
    <location>
        <begin position="150"/>
        <end position="170"/>
    </location>
</feature>
<feature type="transmembrane region" description="Helical" evidence="7">
    <location>
        <begin position="101"/>
        <end position="119"/>
    </location>
</feature>
<dbReference type="PANTHER" id="PTHR22926:SF3">
    <property type="entry name" value="UNDECAPRENYL-PHOSPHATE ALPHA-N-ACETYLGLUCOSAMINYL 1-PHOSPHATE TRANSFERASE"/>
    <property type="match status" value="1"/>
</dbReference>
<feature type="transmembrane region" description="Helical" evidence="7">
    <location>
        <begin position="262"/>
        <end position="285"/>
    </location>
</feature>
<dbReference type="EMBL" id="JACSQJ010000001">
    <property type="protein sequence ID" value="MBD7986518.1"/>
    <property type="molecule type" value="Genomic_DNA"/>
</dbReference>
<name>A0ABR8UFL4_9GAMM</name>
<dbReference type="GO" id="GO:0016740">
    <property type="term" value="F:transferase activity"/>
    <property type="evidence" value="ECO:0007669"/>
    <property type="project" value="UniProtKB-KW"/>
</dbReference>
<evidence type="ECO:0000256" key="1">
    <source>
        <dbReference type="ARBA" id="ARBA00004651"/>
    </source>
</evidence>
<feature type="transmembrane region" description="Helical" evidence="7">
    <location>
        <begin position="335"/>
        <end position="353"/>
    </location>
</feature>
<feature type="transmembrane region" description="Helical" evidence="7">
    <location>
        <begin position="306"/>
        <end position="329"/>
    </location>
</feature>
<feature type="transmembrane region" description="Helical" evidence="7">
    <location>
        <begin position="182"/>
        <end position="198"/>
    </location>
</feature>
<evidence type="ECO:0000313" key="9">
    <source>
        <dbReference type="Proteomes" id="UP000647183"/>
    </source>
</evidence>
<feature type="transmembrane region" description="Helical" evidence="7">
    <location>
        <begin position="204"/>
        <end position="221"/>
    </location>
</feature>
<dbReference type="RefSeq" id="WP_318240487.1">
    <property type="nucleotide sequence ID" value="NZ_JACSQJ010000001.1"/>
</dbReference>
<keyword evidence="5 7" id="KW-1133">Transmembrane helix</keyword>
<evidence type="ECO:0000256" key="4">
    <source>
        <dbReference type="ARBA" id="ARBA00022692"/>
    </source>
</evidence>
<sequence length="374" mass="38443">MPVLQGVGQHQAAAQLRRGLRGVDRLDWIHALPWLAAAAALGAAGAWLARAHALRHGLLDLPGERRSHQVPTPRGGGIGIAVAWVLACVLSGGAGWMPRELALAAGCGSLLVAVAGYIDDHRPLSAWWRLLAHVVAGLVLAAGVSFAGGAAWLALLAFVAVPVMVNVWNFMDGIDGIATSQAALAALGIAALGIASHGEEGVRAALPALLLSAACLGFLPSNFPRARIFLGDVGSGTLGIALAVLVVLLLSDAAPGQGAGLLVLACLPLSAFLIDATLTLGWRIVSREQWWTAHVGHAYQRLARRTGSHVPVAFAYAGWTAVAVLAALAASGSGFIVKLAVCAGFIAAGILVWRASTGTDARTHEETPDDDQPE</sequence>
<feature type="transmembrane region" description="Helical" evidence="7">
    <location>
        <begin position="28"/>
        <end position="49"/>
    </location>
</feature>
<evidence type="ECO:0000313" key="8">
    <source>
        <dbReference type="EMBL" id="MBD7986518.1"/>
    </source>
</evidence>